<dbReference type="EMBL" id="NIGF01000010">
    <property type="protein sequence ID" value="PQV63625.1"/>
    <property type="molecule type" value="Genomic_DNA"/>
</dbReference>
<protein>
    <submittedName>
        <fullName evidence="1">Uncharacterized protein</fullName>
    </submittedName>
</protein>
<organism evidence="1 2">
    <name type="scientific">Abditibacterium utsteinense</name>
    <dbReference type="NCBI Taxonomy" id="1960156"/>
    <lineage>
        <taxon>Bacteria</taxon>
        <taxon>Pseudomonadati</taxon>
        <taxon>Abditibacteriota</taxon>
        <taxon>Abditibacteriia</taxon>
        <taxon>Abditibacteriales</taxon>
        <taxon>Abditibacteriaceae</taxon>
        <taxon>Abditibacterium</taxon>
    </lineage>
</organism>
<dbReference type="InParanoid" id="A0A2S8SS53"/>
<evidence type="ECO:0000313" key="1">
    <source>
        <dbReference type="EMBL" id="PQV63625.1"/>
    </source>
</evidence>
<dbReference type="AlphaFoldDB" id="A0A2S8SS53"/>
<dbReference type="RefSeq" id="WP_202973507.1">
    <property type="nucleotide sequence ID" value="NZ_NIGF01000010.1"/>
</dbReference>
<accession>A0A2S8SS53</accession>
<dbReference type="Proteomes" id="UP000237684">
    <property type="component" value="Unassembled WGS sequence"/>
</dbReference>
<keyword evidence="2" id="KW-1185">Reference proteome</keyword>
<reference evidence="1 2" key="1">
    <citation type="journal article" date="2018" name="Syst. Appl. Microbiol.">
        <title>Abditibacterium utsteinense sp. nov., the first cultivated member of candidate phylum FBP, isolated from ice-free Antarctic soil samples.</title>
        <authorList>
            <person name="Tahon G."/>
            <person name="Tytgat B."/>
            <person name="Lebbe L."/>
            <person name="Carlier A."/>
            <person name="Willems A."/>
        </authorList>
    </citation>
    <scope>NUCLEOTIDE SEQUENCE [LARGE SCALE GENOMIC DNA]</scope>
    <source>
        <strain evidence="1 2">LMG 29911</strain>
    </source>
</reference>
<gene>
    <name evidence="1" type="ORF">B1R32_11091</name>
</gene>
<proteinExistence type="predicted"/>
<sequence length="63" mass="6751">MLETLSAPAATHEIFSPEKRAEIAQCWDTNGFFVLKNALCAQEVDLLRAETARIGAGEAGSVT</sequence>
<name>A0A2S8SS53_9BACT</name>
<comment type="caution">
    <text evidence="1">The sequence shown here is derived from an EMBL/GenBank/DDBJ whole genome shotgun (WGS) entry which is preliminary data.</text>
</comment>
<evidence type="ECO:0000313" key="2">
    <source>
        <dbReference type="Proteomes" id="UP000237684"/>
    </source>
</evidence>